<keyword evidence="2" id="KW-0645">Protease</keyword>
<gene>
    <name evidence="7" type="ORF">NLJ89_g5446</name>
</gene>
<proteinExistence type="inferred from homology"/>
<evidence type="ECO:0000256" key="2">
    <source>
        <dbReference type="ARBA" id="ARBA00022670"/>
    </source>
</evidence>
<name>A0A9W8MV02_9AGAR</name>
<keyword evidence="3" id="KW-0378">Hydrolase</keyword>
<feature type="domain" description="Peptidase S8/S53" evidence="6">
    <location>
        <begin position="11"/>
        <end position="145"/>
    </location>
</feature>
<dbReference type="SUPFAM" id="SSF52743">
    <property type="entry name" value="Subtilisin-like"/>
    <property type="match status" value="1"/>
</dbReference>
<dbReference type="InterPro" id="IPR023828">
    <property type="entry name" value="Peptidase_S8_Ser-AS"/>
</dbReference>
<dbReference type="InterPro" id="IPR000209">
    <property type="entry name" value="Peptidase_S8/S53_dom"/>
</dbReference>
<dbReference type="Proteomes" id="UP001148786">
    <property type="component" value="Unassembled WGS sequence"/>
</dbReference>
<dbReference type="InterPro" id="IPR036852">
    <property type="entry name" value="Peptidase_S8/S53_dom_sf"/>
</dbReference>
<dbReference type="PANTHER" id="PTHR43806:SF11">
    <property type="entry name" value="CEREVISIN-RELATED"/>
    <property type="match status" value="1"/>
</dbReference>
<keyword evidence="4" id="KW-0720">Serine protease</keyword>
<dbReference type="Gene3D" id="3.40.50.200">
    <property type="entry name" value="Peptidase S8/S53 domain"/>
    <property type="match status" value="1"/>
</dbReference>
<evidence type="ECO:0000313" key="7">
    <source>
        <dbReference type="EMBL" id="KAJ3509014.1"/>
    </source>
</evidence>
<reference evidence="7" key="1">
    <citation type="submission" date="2022-07" db="EMBL/GenBank/DDBJ databases">
        <title>Genome Sequence of Agrocybe chaxingu.</title>
        <authorList>
            <person name="Buettner E."/>
        </authorList>
    </citation>
    <scope>NUCLEOTIDE SEQUENCE</scope>
    <source>
        <strain evidence="7">MP-N11</strain>
    </source>
</reference>
<dbReference type="GO" id="GO:0005615">
    <property type="term" value="C:extracellular space"/>
    <property type="evidence" value="ECO:0007669"/>
    <property type="project" value="TreeGrafter"/>
</dbReference>
<evidence type="ECO:0000313" key="8">
    <source>
        <dbReference type="Proteomes" id="UP001148786"/>
    </source>
</evidence>
<dbReference type="PANTHER" id="PTHR43806">
    <property type="entry name" value="PEPTIDASE S8"/>
    <property type="match status" value="1"/>
</dbReference>
<dbReference type="Pfam" id="PF00082">
    <property type="entry name" value="Peptidase_S8"/>
    <property type="match status" value="1"/>
</dbReference>
<evidence type="ECO:0000256" key="3">
    <source>
        <dbReference type="ARBA" id="ARBA00022801"/>
    </source>
</evidence>
<accession>A0A9W8MV02</accession>
<dbReference type="AlphaFoldDB" id="A0A9W8MV02"/>
<protein>
    <recommendedName>
        <fullName evidence="6">Peptidase S8/S53 domain-containing protein</fullName>
    </recommendedName>
</protein>
<dbReference type="GO" id="GO:0006508">
    <property type="term" value="P:proteolysis"/>
    <property type="evidence" value="ECO:0007669"/>
    <property type="project" value="UniProtKB-KW"/>
</dbReference>
<dbReference type="GO" id="GO:0004252">
    <property type="term" value="F:serine-type endopeptidase activity"/>
    <property type="evidence" value="ECO:0007669"/>
    <property type="project" value="InterPro"/>
</dbReference>
<evidence type="ECO:0000259" key="6">
    <source>
        <dbReference type="Pfam" id="PF00082"/>
    </source>
</evidence>
<evidence type="ECO:0000256" key="4">
    <source>
        <dbReference type="ARBA" id="ARBA00022825"/>
    </source>
</evidence>
<keyword evidence="8" id="KW-1185">Reference proteome</keyword>
<dbReference type="InterPro" id="IPR050131">
    <property type="entry name" value="Peptidase_S8_subtilisin-like"/>
</dbReference>
<organism evidence="7 8">
    <name type="scientific">Agrocybe chaxingu</name>
    <dbReference type="NCBI Taxonomy" id="84603"/>
    <lineage>
        <taxon>Eukaryota</taxon>
        <taxon>Fungi</taxon>
        <taxon>Dikarya</taxon>
        <taxon>Basidiomycota</taxon>
        <taxon>Agaricomycotina</taxon>
        <taxon>Agaricomycetes</taxon>
        <taxon>Agaricomycetidae</taxon>
        <taxon>Agaricales</taxon>
        <taxon>Agaricineae</taxon>
        <taxon>Strophariaceae</taxon>
        <taxon>Agrocybe</taxon>
    </lineage>
</organism>
<comment type="caution">
    <text evidence="5">Lacks conserved residue(s) required for the propagation of feature annotation.</text>
</comment>
<dbReference type="PROSITE" id="PS00138">
    <property type="entry name" value="SUBTILASE_SER"/>
    <property type="match status" value="1"/>
</dbReference>
<dbReference type="PROSITE" id="PS51892">
    <property type="entry name" value="SUBTILASE"/>
    <property type="match status" value="1"/>
</dbReference>
<comment type="similarity">
    <text evidence="1 5">Belongs to the peptidase S8 family.</text>
</comment>
<dbReference type="EMBL" id="JANKHO010000512">
    <property type="protein sequence ID" value="KAJ3509014.1"/>
    <property type="molecule type" value="Genomic_DNA"/>
</dbReference>
<evidence type="ECO:0000256" key="1">
    <source>
        <dbReference type="ARBA" id="ARBA00011073"/>
    </source>
</evidence>
<sequence length="168" mass="16968">MNYVLTQARASRRPSIASMSLGASASTPLDDAVARLTSGGVHVIVAAGNDNTDASNTSPARAPSAITVGASTIFDTRNLLSNFGAVVDVFAPGTDIISTWIGSNTAVNSISGTSMATPHVSGLVAYLISVNGNISPAAMKAYIKSISVKGVLSGIPVSTVNNLAHLIV</sequence>
<evidence type="ECO:0000256" key="5">
    <source>
        <dbReference type="PROSITE-ProRule" id="PRU01240"/>
    </source>
</evidence>
<comment type="caution">
    <text evidence="7">The sequence shown here is derived from an EMBL/GenBank/DDBJ whole genome shotgun (WGS) entry which is preliminary data.</text>
</comment>
<dbReference type="OrthoDB" id="19448at2759"/>